<evidence type="ECO:0000313" key="2">
    <source>
        <dbReference type="Proteomes" id="UP000289411"/>
    </source>
</evidence>
<reference evidence="1 2" key="2">
    <citation type="submission" date="2019-02" db="EMBL/GenBank/DDBJ databases">
        <title>'Lichenibacterium ramalinii' gen. nov. sp. nov., 'Lichenibacterium minor' gen. nov. sp. nov.</title>
        <authorList>
            <person name="Pankratov T."/>
        </authorList>
    </citation>
    <scope>NUCLEOTIDE SEQUENCE [LARGE SCALE GENOMIC DNA]</scope>
    <source>
        <strain evidence="1 2">RmlP001</strain>
    </source>
</reference>
<gene>
    <name evidence="1" type="ORF">D3272_13600</name>
</gene>
<accession>A0A4Q2RCV8</accession>
<dbReference type="RefSeq" id="WP_129219742.1">
    <property type="nucleotide sequence ID" value="NZ_QYBC01000010.1"/>
</dbReference>
<dbReference type="Proteomes" id="UP000289411">
    <property type="component" value="Unassembled WGS sequence"/>
</dbReference>
<sequence length="244" mass="26366">MGRRGNGSWVDRAAGLVARLAELEGGCGEGALKQVASEQGLTVAMVRRYVDGFEHVRSAPLVVVSLNALEHFKTWTKLDPIAAMAARDAVLAGEYPLSRIQGEIRNARARASVPGRLEAVAVQEIIERFRAARIGGLPDPAFVNIPPHGGMWMGLSADATLMSADENNTGYLERQWALLVSPSLPGSPLANISFEALLLRVAAAGGMYDHVSFFCVSDFEREEVSSAARGWWPSDPRRLSILRA</sequence>
<comment type="caution">
    <text evidence="1">The sequence shown here is derived from an EMBL/GenBank/DDBJ whole genome shotgun (WGS) entry which is preliminary data.</text>
</comment>
<reference evidence="1 2" key="1">
    <citation type="submission" date="2018-09" db="EMBL/GenBank/DDBJ databases">
        <authorList>
            <person name="Grouzdev D.S."/>
            <person name="Krutkina M.S."/>
        </authorList>
    </citation>
    <scope>NUCLEOTIDE SEQUENCE [LARGE SCALE GENOMIC DNA]</scope>
    <source>
        <strain evidence="1 2">RmlP001</strain>
    </source>
</reference>
<evidence type="ECO:0000313" key="1">
    <source>
        <dbReference type="EMBL" id="RYB04465.1"/>
    </source>
</evidence>
<name>A0A4Q2RCV8_9HYPH</name>
<protein>
    <submittedName>
        <fullName evidence="1">Uncharacterized protein</fullName>
    </submittedName>
</protein>
<dbReference type="AlphaFoldDB" id="A0A4Q2RCV8"/>
<dbReference type="EMBL" id="QYBC01000010">
    <property type="protein sequence ID" value="RYB04465.1"/>
    <property type="molecule type" value="Genomic_DNA"/>
</dbReference>
<keyword evidence="2" id="KW-1185">Reference proteome</keyword>
<organism evidence="1 2">
    <name type="scientific">Lichenibacterium ramalinae</name>
    <dbReference type="NCBI Taxonomy" id="2316527"/>
    <lineage>
        <taxon>Bacteria</taxon>
        <taxon>Pseudomonadati</taxon>
        <taxon>Pseudomonadota</taxon>
        <taxon>Alphaproteobacteria</taxon>
        <taxon>Hyphomicrobiales</taxon>
        <taxon>Lichenihabitantaceae</taxon>
        <taxon>Lichenibacterium</taxon>
    </lineage>
</organism>
<proteinExistence type="predicted"/>